<dbReference type="EC" id="2.1.1.264" evidence="6"/>
<dbReference type="STRING" id="717773.Thicy_1171"/>
<evidence type="ECO:0000256" key="4">
    <source>
        <dbReference type="ARBA" id="ARBA00022679"/>
    </source>
</evidence>
<evidence type="ECO:0000313" key="9">
    <source>
        <dbReference type="EMBL" id="AEG31938.1"/>
    </source>
</evidence>
<dbReference type="eggNOG" id="COG0116">
    <property type="taxonomic scope" value="Bacteria"/>
</dbReference>
<keyword evidence="10" id="KW-1185">Reference proteome</keyword>
<feature type="domain" description="THUMP" evidence="8">
    <location>
        <begin position="42"/>
        <end position="153"/>
    </location>
</feature>
<dbReference type="Proteomes" id="UP000009232">
    <property type="component" value="Chromosome"/>
</dbReference>
<dbReference type="GO" id="GO:0003723">
    <property type="term" value="F:RNA binding"/>
    <property type="evidence" value="ECO:0007669"/>
    <property type="project" value="UniProtKB-UniRule"/>
</dbReference>
<dbReference type="OrthoDB" id="9809404at2"/>
<evidence type="ECO:0000259" key="8">
    <source>
        <dbReference type="PROSITE" id="PS51165"/>
    </source>
</evidence>
<comment type="function">
    <text evidence="6">Specifically methylates the guanine in position 2445 (m2G2445) and the guanine in position 2069 (m7G2069) of 23S rRNA.</text>
</comment>
<comment type="catalytic activity">
    <reaction evidence="6">
        <text>guanosine(2445) in 23S rRNA + S-adenosyl-L-methionine = N(2)-methylguanosine(2445) in 23S rRNA + S-adenosyl-L-homocysteine + H(+)</text>
        <dbReference type="Rhea" id="RHEA:42740"/>
        <dbReference type="Rhea" id="RHEA-COMP:10215"/>
        <dbReference type="Rhea" id="RHEA-COMP:10216"/>
        <dbReference type="ChEBI" id="CHEBI:15378"/>
        <dbReference type="ChEBI" id="CHEBI:57856"/>
        <dbReference type="ChEBI" id="CHEBI:59789"/>
        <dbReference type="ChEBI" id="CHEBI:74269"/>
        <dbReference type="ChEBI" id="CHEBI:74481"/>
        <dbReference type="EC" id="2.1.1.173"/>
    </reaction>
</comment>
<dbReference type="EMBL" id="CP002776">
    <property type="protein sequence ID" value="AEG31938.1"/>
    <property type="molecule type" value="Genomic_DNA"/>
</dbReference>
<sequence length="771" mass="86591">MKFFATAPNGLSELLKEELQALGAQAVKAQPRGVSFEGGLVDGYRACLWSRLANHVYLVLLESELDTQEDLYANVRSLDWARHMTEEHSFAISFTGKGMGIEHTHFGALKIKDAIVDYFRDTTGTRPAVDRDYPDIQLHGHLNRNQFILSLDLSGHSLHQRGYREGQQVKAPLKENVAAAILIRAGWPQLAEQGAPLFDPMCGSGTFLIEAAMMASDTAPGLAKSHDMGFLSWLGHQSNVWDELVKDAQARELAGLAKMPPIYGSDAHGGAVKIARQAIQQAGYADVIKVCVAKLGENWFDNEERPSRNLQVQGGRSADTGVYKEVHEDGEQRPTQELQVVAGRKGLVVTNPPYGERLGEEDEVKALYVQIGETLKRHFVGWQAAVLTCNKELGLYLGLKAKRDHAFFNGAMECKLFRFEVEEEFFRQPALKAGADLAAEVESSMADLAQTEGAQMFANRLRKNLKTLRKWADRNKVLAYRVYDADMPEYALAIDYYHTLEAGEWLVVNEYAPPKTVNAAKAKRRLYEAMAVLPEVFGIAAERVVYKMRQKQKGASQYEKLEERKDYFTIIENNTKVRVNFTDYLDTGLFLDHRGVRALVAKLSRGKDLLNLFCYTATATAQAAVAGANNSLSVDMSKTYLYWAKHNFMTNNIDLRRHELLQEDVVAWLKNPPKMDPFDVIFLDPPSFSTSKRMEGVLDIQRDHVELIEQAGALLAPGGTLVFSNNMQKFKLDKDALSAWQIEDITRKTLPEDFKRSPKIHQAWLLEKRQG</sequence>
<dbReference type="CDD" id="cd02440">
    <property type="entry name" value="AdoMet_MTases"/>
    <property type="match status" value="1"/>
</dbReference>
<comment type="catalytic activity">
    <reaction evidence="6">
        <text>guanosine(2069) in 23S rRNA + S-adenosyl-L-methionine = N(2)-methylguanosine(2069) in 23S rRNA + S-adenosyl-L-homocysteine + H(+)</text>
        <dbReference type="Rhea" id="RHEA:43772"/>
        <dbReference type="Rhea" id="RHEA-COMP:10688"/>
        <dbReference type="Rhea" id="RHEA-COMP:10689"/>
        <dbReference type="ChEBI" id="CHEBI:15378"/>
        <dbReference type="ChEBI" id="CHEBI:57856"/>
        <dbReference type="ChEBI" id="CHEBI:59789"/>
        <dbReference type="ChEBI" id="CHEBI:74269"/>
        <dbReference type="ChEBI" id="CHEBI:74481"/>
        <dbReference type="EC" id="2.1.1.264"/>
    </reaction>
</comment>
<dbReference type="InterPro" id="IPR054170">
    <property type="entry name" value="RlmL_1st"/>
</dbReference>
<dbReference type="Pfam" id="PF10672">
    <property type="entry name" value="Methyltrans_SAM"/>
    <property type="match status" value="1"/>
</dbReference>
<organism evidence="9 10">
    <name type="scientific">Thiomicrospira cyclica (strain DSM 14477 / JCM 11371 / ALM1)</name>
    <name type="common">Thioalkalimicrobium cyclicum</name>
    <dbReference type="NCBI Taxonomy" id="717773"/>
    <lineage>
        <taxon>Bacteria</taxon>
        <taxon>Pseudomonadati</taxon>
        <taxon>Pseudomonadota</taxon>
        <taxon>Gammaproteobacteria</taxon>
        <taxon>Thiotrichales</taxon>
        <taxon>Piscirickettsiaceae</taxon>
        <taxon>Thiomicrospira</taxon>
    </lineage>
</organism>
<dbReference type="InterPro" id="IPR019614">
    <property type="entry name" value="SAM-dep_methyl-trfase"/>
</dbReference>
<dbReference type="InterPro" id="IPR000241">
    <property type="entry name" value="RlmKL-like_Mtase"/>
</dbReference>
<dbReference type="CDD" id="cd11715">
    <property type="entry name" value="THUMP_AdoMetMT"/>
    <property type="match status" value="1"/>
</dbReference>
<evidence type="ECO:0000313" key="10">
    <source>
        <dbReference type="Proteomes" id="UP000009232"/>
    </source>
</evidence>
<dbReference type="Gene3D" id="3.40.50.150">
    <property type="entry name" value="Vaccinia Virus protein VP39"/>
    <property type="match status" value="2"/>
</dbReference>
<dbReference type="HOGENOM" id="CLU_014042_2_0_6"/>
<evidence type="ECO:0000256" key="6">
    <source>
        <dbReference type="HAMAP-Rule" id="MF_01858"/>
    </source>
</evidence>
<dbReference type="HAMAP" id="MF_01858">
    <property type="entry name" value="23SrRNA_methyltr_KL"/>
    <property type="match status" value="1"/>
</dbReference>
<evidence type="ECO:0000256" key="3">
    <source>
        <dbReference type="ARBA" id="ARBA00022603"/>
    </source>
</evidence>
<dbReference type="InterPro" id="IPR029063">
    <property type="entry name" value="SAM-dependent_MTases_sf"/>
</dbReference>
<dbReference type="GO" id="GO:0005737">
    <property type="term" value="C:cytoplasm"/>
    <property type="evidence" value="ECO:0007669"/>
    <property type="project" value="UniProtKB-SubCell"/>
</dbReference>
<dbReference type="SMART" id="SM00981">
    <property type="entry name" value="THUMP"/>
    <property type="match status" value="1"/>
</dbReference>
<dbReference type="AlphaFoldDB" id="F6D8T8"/>
<dbReference type="PROSITE" id="PS51165">
    <property type="entry name" value="THUMP"/>
    <property type="match status" value="1"/>
</dbReference>
<dbReference type="PANTHER" id="PTHR47313">
    <property type="entry name" value="RIBOSOMAL RNA LARGE SUBUNIT METHYLTRANSFERASE K/L"/>
    <property type="match status" value="1"/>
</dbReference>
<comment type="similarity">
    <text evidence="6">Belongs to the methyltransferase superfamily. RlmKL family.</text>
</comment>
<dbReference type="KEGG" id="tcy:Thicy_1171"/>
<dbReference type="NCBIfam" id="NF008748">
    <property type="entry name" value="PRK11783.1"/>
    <property type="match status" value="1"/>
</dbReference>
<keyword evidence="3 6" id="KW-0489">Methyltransferase</keyword>
<dbReference type="Pfam" id="PF22020">
    <property type="entry name" value="RlmL_1st"/>
    <property type="match status" value="1"/>
</dbReference>
<dbReference type="GO" id="GO:0070043">
    <property type="term" value="F:rRNA (guanine-N7-)-methyltransferase activity"/>
    <property type="evidence" value="ECO:0007669"/>
    <property type="project" value="UniProtKB-UniRule"/>
</dbReference>
<protein>
    <recommendedName>
        <fullName evidence="6">Ribosomal RNA large subunit methyltransferase K/L</fullName>
    </recommendedName>
    <domain>
        <recommendedName>
            <fullName evidence="6">23S rRNA m2G2445 methyltransferase</fullName>
            <ecNumber evidence="6">2.1.1.173</ecNumber>
        </recommendedName>
        <alternativeName>
            <fullName evidence="6">rRNA (guanine-N(2)-)-methyltransferase RlmL</fullName>
        </alternativeName>
    </domain>
    <domain>
        <recommendedName>
            <fullName evidence="6">23S rRNA m7G2069 methyltransferase</fullName>
            <ecNumber evidence="6">2.1.1.264</ecNumber>
        </recommendedName>
        <alternativeName>
            <fullName evidence="6">rRNA (guanine-N(7)-)-methyltransferase RlmK</fullName>
        </alternativeName>
    </domain>
</protein>
<dbReference type="PROSITE" id="PS00092">
    <property type="entry name" value="N6_MTASE"/>
    <property type="match status" value="1"/>
</dbReference>
<dbReference type="PROSITE" id="PS01261">
    <property type="entry name" value="UPF0020"/>
    <property type="match status" value="1"/>
</dbReference>
<dbReference type="eggNOG" id="COG1092">
    <property type="taxonomic scope" value="Bacteria"/>
</dbReference>
<keyword evidence="5 6" id="KW-0949">S-adenosyl-L-methionine</keyword>
<dbReference type="Gene3D" id="3.30.750.80">
    <property type="entry name" value="RNA methyltransferase domain (HRMD) like"/>
    <property type="match status" value="1"/>
</dbReference>
<dbReference type="InterPro" id="IPR004114">
    <property type="entry name" value="THUMP_dom"/>
</dbReference>
<gene>
    <name evidence="6" type="primary">rlmL</name>
    <name evidence="9" type="ordered locus">Thicy_1171</name>
</gene>
<evidence type="ECO:0000256" key="7">
    <source>
        <dbReference type="PROSITE-ProRule" id="PRU00529"/>
    </source>
</evidence>
<dbReference type="PIRSF" id="PIRSF037618">
    <property type="entry name" value="RNA_Mtase_bacteria_prd"/>
    <property type="match status" value="1"/>
</dbReference>
<evidence type="ECO:0000256" key="1">
    <source>
        <dbReference type="ARBA" id="ARBA00022490"/>
    </source>
</evidence>
<evidence type="ECO:0000256" key="5">
    <source>
        <dbReference type="ARBA" id="ARBA00022691"/>
    </source>
</evidence>
<dbReference type="RefSeq" id="WP_013835714.1">
    <property type="nucleotide sequence ID" value="NC_015581.1"/>
</dbReference>
<dbReference type="PRINTS" id="PR00507">
    <property type="entry name" value="N12N6MTFRASE"/>
</dbReference>
<dbReference type="GO" id="GO:0052915">
    <property type="term" value="F:23S rRNA (guanine(2445)-N(2))-methyltransferase activity"/>
    <property type="evidence" value="ECO:0007669"/>
    <property type="project" value="UniProtKB-UniRule"/>
</dbReference>
<dbReference type="Gene3D" id="3.30.2130.30">
    <property type="match status" value="1"/>
</dbReference>
<reference evidence="9 10" key="1">
    <citation type="submission" date="2011-05" db="EMBL/GenBank/DDBJ databases">
        <title>Complete sequence of Thioalkalimicrobium cyclicum ALM1.</title>
        <authorList>
            <consortium name="US DOE Joint Genome Institute"/>
            <person name="Lucas S."/>
            <person name="Han J."/>
            <person name="Lapidus A."/>
            <person name="Cheng J.-F."/>
            <person name="Goodwin L."/>
            <person name="Pitluck S."/>
            <person name="Peters L."/>
            <person name="Mikhailova N."/>
            <person name="Davenport K."/>
            <person name="Han C."/>
            <person name="Tapia R."/>
            <person name="Land M."/>
            <person name="Hauser L."/>
            <person name="Kyrpides N."/>
            <person name="Ivanova N."/>
            <person name="Pagani I."/>
            <person name="Kappler U."/>
            <person name="Woyke T."/>
        </authorList>
    </citation>
    <scope>NUCLEOTIDE SEQUENCE [LARGE SCALE GENOMIC DNA]</scope>
    <source>
        <strain evidence="10">DSM 14477 / JCM 11371 / ALM1</strain>
    </source>
</reference>
<dbReference type="InterPro" id="IPR053943">
    <property type="entry name" value="RlmKL-like_Mtase_CS"/>
</dbReference>
<dbReference type="SUPFAM" id="SSF53335">
    <property type="entry name" value="S-adenosyl-L-methionine-dependent methyltransferases"/>
    <property type="match status" value="2"/>
</dbReference>
<keyword evidence="7" id="KW-0694">RNA-binding</keyword>
<keyword evidence="2 6" id="KW-0698">rRNA processing</keyword>
<comment type="subcellular location">
    <subcellularLocation>
        <location evidence="6">Cytoplasm</location>
    </subcellularLocation>
</comment>
<dbReference type="EC" id="2.1.1.173" evidence="6"/>
<keyword evidence="1 6" id="KW-0963">Cytoplasm</keyword>
<name>F6D8T8_THICA</name>
<dbReference type="Pfam" id="PF02926">
    <property type="entry name" value="THUMP"/>
    <property type="match status" value="1"/>
</dbReference>
<dbReference type="Pfam" id="PF01170">
    <property type="entry name" value="UPF0020"/>
    <property type="match status" value="2"/>
</dbReference>
<evidence type="ECO:0000256" key="2">
    <source>
        <dbReference type="ARBA" id="ARBA00022552"/>
    </source>
</evidence>
<dbReference type="PANTHER" id="PTHR47313:SF1">
    <property type="entry name" value="RIBOSOMAL RNA LARGE SUBUNIT METHYLTRANSFERASE K_L"/>
    <property type="match status" value="1"/>
</dbReference>
<accession>F6D8T8</accession>
<dbReference type="InterPro" id="IPR002052">
    <property type="entry name" value="DNA_methylase_N6_adenine_CS"/>
</dbReference>
<proteinExistence type="inferred from homology"/>
<keyword evidence="4 6" id="KW-0808">Transferase</keyword>
<dbReference type="InterPro" id="IPR017244">
    <property type="entry name" value="23SrRNA_methyltr_KL"/>
</dbReference>